<feature type="region of interest" description="Disordered" evidence="1">
    <location>
        <begin position="34"/>
        <end position="64"/>
    </location>
</feature>
<protein>
    <submittedName>
        <fullName evidence="2">SFRICE_012363</fullName>
    </submittedName>
</protein>
<sequence>MYLPSDTLYINPQAWRVPQPPQQRPVLLADHVPGGARLLPTPYTTQHRQTNRRHTPVKPNTEII</sequence>
<name>A0A2H1V0Z3_SPOFR</name>
<accession>A0A2H1V0Z3</accession>
<evidence type="ECO:0000313" key="2">
    <source>
        <dbReference type="EMBL" id="SOQ34508.1"/>
    </source>
</evidence>
<evidence type="ECO:0000256" key="1">
    <source>
        <dbReference type="SAM" id="MobiDB-lite"/>
    </source>
</evidence>
<dbReference type="EMBL" id="ODYU01000172">
    <property type="protein sequence ID" value="SOQ34508.1"/>
    <property type="molecule type" value="Genomic_DNA"/>
</dbReference>
<dbReference type="AlphaFoldDB" id="A0A2H1V0Z3"/>
<organism evidence="2">
    <name type="scientific">Spodoptera frugiperda</name>
    <name type="common">Fall armyworm</name>
    <dbReference type="NCBI Taxonomy" id="7108"/>
    <lineage>
        <taxon>Eukaryota</taxon>
        <taxon>Metazoa</taxon>
        <taxon>Ecdysozoa</taxon>
        <taxon>Arthropoda</taxon>
        <taxon>Hexapoda</taxon>
        <taxon>Insecta</taxon>
        <taxon>Pterygota</taxon>
        <taxon>Neoptera</taxon>
        <taxon>Endopterygota</taxon>
        <taxon>Lepidoptera</taxon>
        <taxon>Glossata</taxon>
        <taxon>Ditrysia</taxon>
        <taxon>Noctuoidea</taxon>
        <taxon>Noctuidae</taxon>
        <taxon>Amphipyrinae</taxon>
        <taxon>Spodoptera</taxon>
    </lineage>
</organism>
<gene>
    <name evidence="2" type="ORF">SFRICE_012363</name>
</gene>
<proteinExistence type="predicted"/>
<reference evidence="2" key="1">
    <citation type="submission" date="2016-07" db="EMBL/GenBank/DDBJ databases">
        <authorList>
            <person name="Bretaudeau A."/>
        </authorList>
    </citation>
    <scope>NUCLEOTIDE SEQUENCE</scope>
    <source>
        <strain evidence="2">Rice</strain>
        <tissue evidence="2">Whole body</tissue>
    </source>
</reference>